<evidence type="ECO:0000313" key="7">
    <source>
        <dbReference type="Proteomes" id="UP000050827"/>
    </source>
</evidence>
<dbReference type="Proteomes" id="UP000050827">
    <property type="component" value="Unassembled WGS sequence"/>
</dbReference>
<evidence type="ECO:0000256" key="3">
    <source>
        <dbReference type="ARBA" id="ARBA00022801"/>
    </source>
</evidence>
<feature type="domain" description="Sulfatase N-terminal" evidence="5">
    <location>
        <begin position="26"/>
        <end position="368"/>
    </location>
</feature>
<evidence type="ECO:0000256" key="4">
    <source>
        <dbReference type="ARBA" id="ARBA00022837"/>
    </source>
</evidence>
<reference evidence="6 7" key="1">
    <citation type="submission" date="2015-04" db="EMBL/GenBank/DDBJ databases">
        <title>Complete genome of flavobacterium.</title>
        <authorList>
            <person name="Kwon Y.M."/>
            <person name="Kim S.-J."/>
        </authorList>
    </citation>
    <scope>NUCLEOTIDE SEQUENCE [LARGE SCALE GENOMIC DNA]</scope>
    <source>
        <strain evidence="6 7">DK169</strain>
    </source>
</reference>
<dbReference type="Pfam" id="PF00884">
    <property type="entry name" value="Sulfatase"/>
    <property type="match status" value="1"/>
</dbReference>
<dbReference type="PROSITE" id="PS00523">
    <property type="entry name" value="SULFATASE_1"/>
    <property type="match status" value="1"/>
</dbReference>
<dbReference type="InterPro" id="IPR050738">
    <property type="entry name" value="Sulfatase"/>
</dbReference>
<dbReference type="EMBL" id="LCTZ01000002">
    <property type="protein sequence ID" value="KQC31551.1"/>
    <property type="molecule type" value="Genomic_DNA"/>
</dbReference>
<dbReference type="GO" id="GO:0046872">
    <property type="term" value="F:metal ion binding"/>
    <property type="evidence" value="ECO:0007669"/>
    <property type="project" value="UniProtKB-KW"/>
</dbReference>
<keyword evidence="4" id="KW-0106">Calcium</keyword>
<dbReference type="STRING" id="346185.AAY42_01390"/>
<organism evidence="6 7">
    <name type="scientific">Flagellimonas eckloniae</name>
    <dbReference type="NCBI Taxonomy" id="346185"/>
    <lineage>
        <taxon>Bacteria</taxon>
        <taxon>Pseudomonadati</taxon>
        <taxon>Bacteroidota</taxon>
        <taxon>Flavobacteriia</taxon>
        <taxon>Flavobacteriales</taxon>
        <taxon>Flavobacteriaceae</taxon>
        <taxon>Flagellimonas</taxon>
    </lineage>
</organism>
<dbReference type="PANTHER" id="PTHR42693">
    <property type="entry name" value="ARYLSULFATASE FAMILY MEMBER"/>
    <property type="match status" value="1"/>
</dbReference>
<comment type="caution">
    <text evidence="6">The sequence shown here is derived from an EMBL/GenBank/DDBJ whole genome shotgun (WGS) entry which is preliminary data.</text>
</comment>
<dbReference type="InterPro" id="IPR024607">
    <property type="entry name" value="Sulfatase_CS"/>
</dbReference>
<dbReference type="GO" id="GO:0004065">
    <property type="term" value="F:arylsulfatase activity"/>
    <property type="evidence" value="ECO:0007669"/>
    <property type="project" value="TreeGrafter"/>
</dbReference>
<evidence type="ECO:0000256" key="2">
    <source>
        <dbReference type="ARBA" id="ARBA00022723"/>
    </source>
</evidence>
<dbReference type="InterPro" id="IPR017850">
    <property type="entry name" value="Alkaline_phosphatase_core_sf"/>
</dbReference>
<protein>
    <submittedName>
        <fullName evidence="6">N-acetylgalactosamine 6-sulfate sulfatase</fullName>
    </submittedName>
</protein>
<dbReference type="Gene3D" id="3.40.720.10">
    <property type="entry name" value="Alkaline Phosphatase, subunit A"/>
    <property type="match status" value="1"/>
</dbReference>
<evidence type="ECO:0000256" key="1">
    <source>
        <dbReference type="ARBA" id="ARBA00008779"/>
    </source>
</evidence>
<dbReference type="SUPFAM" id="SSF53649">
    <property type="entry name" value="Alkaline phosphatase-like"/>
    <property type="match status" value="1"/>
</dbReference>
<accession>A0A0Q0X1T2</accession>
<keyword evidence="3" id="KW-0378">Hydrolase</keyword>
<dbReference type="Gene3D" id="3.30.1120.10">
    <property type="match status" value="1"/>
</dbReference>
<evidence type="ECO:0000313" key="6">
    <source>
        <dbReference type="EMBL" id="KQC31551.1"/>
    </source>
</evidence>
<name>A0A0Q0X1T2_9FLAO</name>
<evidence type="ECO:0000259" key="5">
    <source>
        <dbReference type="Pfam" id="PF00884"/>
    </source>
</evidence>
<dbReference type="PANTHER" id="PTHR42693:SF53">
    <property type="entry name" value="ENDO-4-O-SULFATASE"/>
    <property type="match status" value="1"/>
</dbReference>
<dbReference type="PATRIC" id="fig|1547436.3.peg.291"/>
<keyword evidence="2" id="KW-0479">Metal-binding</keyword>
<gene>
    <name evidence="6" type="ORF">AAY42_01390</name>
</gene>
<dbReference type="InterPro" id="IPR000917">
    <property type="entry name" value="Sulfatase_N"/>
</dbReference>
<sequence length="470" mass="52393">MCLLIGCNEHKKTVDATVETAQAERPNIILLMADDQGWGDMGYNDHPHLMTPNLDAMVANGAEFTRFYAASSVCSPTRASVMTGRHPERFGICYANCGHLKKEEITLAEMVKEQGYTTGHFGKWHLGTLTKDIRDANRGGVPGNEKHYAPPSEHGFDVSFVTESKVPTWDPMVTPPKTSEDVNERLTEGKPFGTYYWTGLGEIASENLEGDDSRVIMDRAIPFIEQAVNKQQPFLSIIWFHTPHLPVLAGEEYTEKYAGLSEDQKHYYGVLTALDDQIGRLRSKLRELGIADNTLLFYTSDNGPEGDSPSGRTQGLTNGLKGRKRSLYEGGVRVPGIMEWPAKIKGGSKVNTPCFTSDYFPTIANILNIDIAKYKRPYDGIDILPFVLDTEKNRDQEMAFAIQQQAALIKGKYKIYSADAGDSFELYNIDEDPGETKDIAKTNTEKLNAMSASWKSWKKSQEKSAKGEDY</sequence>
<dbReference type="AlphaFoldDB" id="A0A0Q0X1T2"/>
<comment type="similarity">
    <text evidence="1">Belongs to the sulfatase family.</text>
</comment>
<proteinExistence type="inferred from homology"/>
<keyword evidence="7" id="KW-1185">Reference proteome</keyword>